<evidence type="ECO:0000313" key="3">
    <source>
        <dbReference type="Proteomes" id="UP000001072"/>
    </source>
</evidence>
<dbReference type="EMBL" id="GL883251">
    <property type="protein sequence ID" value="EGF97331.1"/>
    <property type="molecule type" value="Genomic_DNA"/>
</dbReference>
<dbReference type="AlphaFoldDB" id="F4SDE7"/>
<keyword evidence="3" id="KW-1185">Reference proteome</keyword>
<feature type="region of interest" description="Disordered" evidence="1">
    <location>
        <begin position="348"/>
        <end position="437"/>
    </location>
</feature>
<protein>
    <submittedName>
        <fullName evidence="2">Uncharacterized protein</fullName>
    </submittedName>
</protein>
<name>F4SDE7_MELLP</name>
<dbReference type="HOGENOM" id="CLU_466977_0_0_1"/>
<dbReference type="KEGG" id="mlr:MELLADRAFT_85862"/>
<dbReference type="Proteomes" id="UP000001072">
    <property type="component" value="Unassembled WGS sequence"/>
</dbReference>
<evidence type="ECO:0000313" key="2">
    <source>
        <dbReference type="EMBL" id="EGF97331.1"/>
    </source>
</evidence>
<gene>
    <name evidence="2" type="ORF">MELLADRAFT_85862</name>
</gene>
<feature type="compositionally biased region" description="Polar residues" evidence="1">
    <location>
        <begin position="351"/>
        <end position="362"/>
    </location>
</feature>
<feature type="region of interest" description="Disordered" evidence="1">
    <location>
        <begin position="168"/>
        <end position="204"/>
    </location>
</feature>
<feature type="region of interest" description="Disordered" evidence="1">
    <location>
        <begin position="1"/>
        <end position="33"/>
    </location>
</feature>
<feature type="compositionally biased region" description="Basic and acidic residues" evidence="1">
    <location>
        <begin position="10"/>
        <end position="33"/>
    </location>
</feature>
<accession>F4SDE7</accession>
<proteinExistence type="predicted"/>
<sequence>MSNGNITSDHISHRPYLDYKTKPEPTRLESMEERSRIEREDMWVVCKCGLVEAELSYQETDQPTSECNHKTQSKGNFLSIQFIILRGHPNIDDDLAEVIDYERRSRCGLGHPHRPTPVQIPGNFTEFADKLFANHFVTFEDGPFASALQHMLPGLESTQVPFTEKETAVIDHSPPPRSGSINSALGPEKRQRQLHSPTTRHLESIHSGSPQAAHQFRCRGLQNSAGGASYRIRQARSPYPSRSLKNPQVPSIEKETVVTDNNFARRRKGSQSPTWSGLKSSFGLEKRQDQIHSPSTQVPSTKILIAQFPPPRSGLENAAFGLEKTQHEIHSPPTRRLGSMHPRAAHRFQSCGRQNSAVGASNKTRKARSPYPSRSQQKPQGQDSDYSSFGAESSSPRIRISGAFPVSPPFPEHGNVSESSSDDAQTAAETQSCAFGSTSLRQASEIAPPPVLMPRSQSPPSILDLKDSASVPGSERPRFPALCHSSTQNELLPPNHLKFGVDVDKFDTEEKKAAPSTSDCNCRLSATRSILARGLDPLKHLLKQNTCDGQRYKETAKLFIKMFDEVTSVQECGEHVHKCPNSMG</sequence>
<dbReference type="VEuPathDB" id="FungiDB:MELLADRAFT_85862"/>
<organism evidence="3">
    <name type="scientific">Melampsora larici-populina (strain 98AG31 / pathotype 3-4-7)</name>
    <name type="common">Poplar leaf rust fungus</name>
    <dbReference type="NCBI Taxonomy" id="747676"/>
    <lineage>
        <taxon>Eukaryota</taxon>
        <taxon>Fungi</taxon>
        <taxon>Dikarya</taxon>
        <taxon>Basidiomycota</taxon>
        <taxon>Pucciniomycotina</taxon>
        <taxon>Pucciniomycetes</taxon>
        <taxon>Pucciniales</taxon>
        <taxon>Melampsoraceae</taxon>
        <taxon>Melampsora</taxon>
    </lineage>
</organism>
<dbReference type="RefSeq" id="XP_007419401.1">
    <property type="nucleotide sequence ID" value="XM_007419339.1"/>
</dbReference>
<evidence type="ECO:0000256" key="1">
    <source>
        <dbReference type="SAM" id="MobiDB-lite"/>
    </source>
</evidence>
<reference evidence="3" key="1">
    <citation type="journal article" date="2011" name="Proc. Natl. Acad. Sci. U.S.A.">
        <title>Obligate biotrophy features unraveled by the genomic analysis of rust fungi.</title>
        <authorList>
            <person name="Duplessis S."/>
            <person name="Cuomo C.A."/>
            <person name="Lin Y.-C."/>
            <person name="Aerts A."/>
            <person name="Tisserant E."/>
            <person name="Veneault-Fourrey C."/>
            <person name="Joly D.L."/>
            <person name="Hacquard S."/>
            <person name="Amselem J."/>
            <person name="Cantarel B.L."/>
            <person name="Chiu R."/>
            <person name="Coutinho P.M."/>
            <person name="Feau N."/>
            <person name="Field M."/>
            <person name="Frey P."/>
            <person name="Gelhaye E."/>
            <person name="Goldberg J."/>
            <person name="Grabherr M.G."/>
            <person name="Kodira C.D."/>
            <person name="Kohler A."/>
            <person name="Kuees U."/>
            <person name="Lindquist E.A."/>
            <person name="Lucas S.M."/>
            <person name="Mago R."/>
            <person name="Mauceli E."/>
            <person name="Morin E."/>
            <person name="Murat C."/>
            <person name="Pangilinan J.L."/>
            <person name="Park R."/>
            <person name="Pearson M."/>
            <person name="Quesneville H."/>
            <person name="Rouhier N."/>
            <person name="Sakthikumar S."/>
            <person name="Salamov A.A."/>
            <person name="Schmutz J."/>
            <person name="Selles B."/>
            <person name="Shapiro H."/>
            <person name="Tanguay P."/>
            <person name="Tuskan G.A."/>
            <person name="Henrissat B."/>
            <person name="Van de Peer Y."/>
            <person name="Rouze P."/>
            <person name="Ellis J.G."/>
            <person name="Dodds P.N."/>
            <person name="Schein J.E."/>
            <person name="Zhong S."/>
            <person name="Hamelin R.C."/>
            <person name="Grigoriev I.V."/>
            <person name="Szabo L.J."/>
            <person name="Martin F."/>
        </authorList>
    </citation>
    <scope>NUCLEOTIDE SEQUENCE [LARGE SCALE GENOMIC DNA]</scope>
    <source>
        <strain evidence="3">98AG31 / pathotype 3-4-7</strain>
    </source>
</reference>
<feature type="compositionally biased region" description="Polar residues" evidence="1">
    <location>
        <begin position="372"/>
        <end position="396"/>
    </location>
</feature>
<dbReference type="GeneID" id="18933989"/>
<dbReference type="InParanoid" id="F4SDE7"/>
<feature type="compositionally biased region" description="Polar residues" evidence="1">
    <location>
        <begin position="416"/>
        <end position="437"/>
    </location>
</feature>